<keyword evidence="1" id="KW-0732">Signal</keyword>
<dbReference type="InterPro" id="IPR002048">
    <property type="entry name" value="EF_hand_dom"/>
</dbReference>
<dbReference type="InterPro" id="IPR018247">
    <property type="entry name" value="EF_Hand_1_Ca_BS"/>
</dbReference>
<proteinExistence type="predicted"/>
<evidence type="ECO:0000313" key="4">
    <source>
        <dbReference type="Proteomes" id="UP000662572"/>
    </source>
</evidence>
<organism evidence="3 4">
    <name type="scientific">Asticcacaulis endophyticus</name>
    <dbReference type="NCBI Taxonomy" id="1395890"/>
    <lineage>
        <taxon>Bacteria</taxon>
        <taxon>Pseudomonadati</taxon>
        <taxon>Pseudomonadota</taxon>
        <taxon>Alphaproteobacteria</taxon>
        <taxon>Caulobacterales</taxon>
        <taxon>Caulobacteraceae</taxon>
        <taxon>Asticcacaulis</taxon>
    </lineage>
</organism>
<gene>
    <name evidence="3" type="ORF">GCM10011273_11010</name>
</gene>
<evidence type="ECO:0000259" key="2">
    <source>
        <dbReference type="PROSITE" id="PS50222"/>
    </source>
</evidence>
<keyword evidence="4" id="KW-1185">Reference proteome</keyword>
<reference evidence="3" key="1">
    <citation type="journal article" date="2014" name="Int. J. Syst. Evol. Microbiol.">
        <title>Complete genome sequence of Corynebacterium casei LMG S-19264T (=DSM 44701T), isolated from a smear-ripened cheese.</title>
        <authorList>
            <consortium name="US DOE Joint Genome Institute (JGI-PGF)"/>
            <person name="Walter F."/>
            <person name="Albersmeier A."/>
            <person name="Kalinowski J."/>
            <person name="Ruckert C."/>
        </authorList>
    </citation>
    <scope>NUCLEOTIDE SEQUENCE</scope>
    <source>
        <strain evidence="3">KCTC 32296</strain>
    </source>
</reference>
<dbReference type="RefSeq" id="WP_189485392.1">
    <property type="nucleotide sequence ID" value="NZ_BMZB01000001.1"/>
</dbReference>
<sequence length="218" mass="24058">MTRFFLLLPLLALTAPASAQMPPEGGPARPVINQIFFSPSGEVFRAKTPAPYPVADWFKKADADGDGKLTRAEYVADAKRYFTVIDKDENGAISSPENTRYEEELAPEILAHVPMITQPPKGRTTDAEGKPLTNQPYQRQITGAAQFSLINEPQPVRGADANFDFKITAAEWEAASLARFRLLDKDVDGALTLDTLSKTPMQQALEAPRDGKGKKRRW</sequence>
<feature type="signal peptide" evidence="1">
    <location>
        <begin position="1"/>
        <end position="19"/>
    </location>
</feature>
<dbReference type="PROSITE" id="PS50222">
    <property type="entry name" value="EF_HAND_2"/>
    <property type="match status" value="1"/>
</dbReference>
<dbReference type="Pfam" id="PF13202">
    <property type="entry name" value="EF-hand_5"/>
    <property type="match status" value="1"/>
</dbReference>
<dbReference type="InterPro" id="IPR011992">
    <property type="entry name" value="EF-hand-dom_pair"/>
</dbReference>
<protein>
    <recommendedName>
        <fullName evidence="2">EF-hand domain-containing protein</fullName>
    </recommendedName>
</protein>
<dbReference type="EMBL" id="BMZB01000001">
    <property type="protein sequence ID" value="GGZ27170.1"/>
    <property type="molecule type" value="Genomic_DNA"/>
</dbReference>
<dbReference type="AlphaFoldDB" id="A0A918PZ13"/>
<dbReference type="PROSITE" id="PS00018">
    <property type="entry name" value="EF_HAND_1"/>
    <property type="match status" value="1"/>
</dbReference>
<evidence type="ECO:0000256" key="1">
    <source>
        <dbReference type="SAM" id="SignalP"/>
    </source>
</evidence>
<feature type="domain" description="EF-hand" evidence="2">
    <location>
        <begin position="54"/>
        <end position="84"/>
    </location>
</feature>
<name>A0A918PZ13_9CAUL</name>
<dbReference type="GO" id="GO:0005509">
    <property type="term" value="F:calcium ion binding"/>
    <property type="evidence" value="ECO:0007669"/>
    <property type="project" value="InterPro"/>
</dbReference>
<accession>A0A918PZ13</accession>
<dbReference type="Gene3D" id="1.10.238.10">
    <property type="entry name" value="EF-hand"/>
    <property type="match status" value="1"/>
</dbReference>
<comment type="caution">
    <text evidence="3">The sequence shown here is derived from an EMBL/GenBank/DDBJ whole genome shotgun (WGS) entry which is preliminary data.</text>
</comment>
<dbReference type="SUPFAM" id="SSF47473">
    <property type="entry name" value="EF-hand"/>
    <property type="match status" value="1"/>
</dbReference>
<dbReference type="Proteomes" id="UP000662572">
    <property type="component" value="Unassembled WGS sequence"/>
</dbReference>
<reference evidence="3" key="2">
    <citation type="submission" date="2020-09" db="EMBL/GenBank/DDBJ databases">
        <authorList>
            <person name="Sun Q."/>
            <person name="Kim S."/>
        </authorList>
    </citation>
    <scope>NUCLEOTIDE SEQUENCE</scope>
    <source>
        <strain evidence="3">KCTC 32296</strain>
    </source>
</reference>
<feature type="chain" id="PRO_5038000143" description="EF-hand domain-containing protein" evidence="1">
    <location>
        <begin position="20"/>
        <end position="218"/>
    </location>
</feature>
<evidence type="ECO:0000313" key="3">
    <source>
        <dbReference type="EMBL" id="GGZ27170.1"/>
    </source>
</evidence>